<reference evidence="1 2" key="1">
    <citation type="journal article" date="2018" name="Mol. Biol. Evol.">
        <title>Analysis of the draft genome of the red seaweed Gracilariopsis chorda provides insights into genome size evolution in Rhodophyta.</title>
        <authorList>
            <person name="Lee J."/>
            <person name="Yang E.C."/>
            <person name="Graf L."/>
            <person name="Yang J.H."/>
            <person name="Qiu H."/>
            <person name="Zel Zion U."/>
            <person name="Chan C.X."/>
            <person name="Stephens T.G."/>
            <person name="Weber A.P.M."/>
            <person name="Boo G.H."/>
            <person name="Boo S.M."/>
            <person name="Kim K.M."/>
            <person name="Shin Y."/>
            <person name="Jung M."/>
            <person name="Lee S.J."/>
            <person name="Yim H.S."/>
            <person name="Lee J.H."/>
            <person name="Bhattacharya D."/>
            <person name="Yoon H.S."/>
        </authorList>
    </citation>
    <scope>NUCLEOTIDE SEQUENCE [LARGE SCALE GENOMIC DNA]</scope>
    <source>
        <strain evidence="1 2">SKKU-2015</strain>
        <tissue evidence="1">Whole body</tissue>
    </source>
</reference>
<dbReference type="EMBL" id="NBIV01000133">
    <property type="protein sequence ID" value="PXF43225.1"/>
    <property type="molecule type" value="Genomic_DNA"/>
</dbReference>
<name>A0A2V3IMB3_9FLOR</name>
<organism evidence="1 2">
    <name type="scientific">Gracilariopsis chorda</name>
    <dbReference type="NCBI Taxonomy" id="448386"/>
    <lineage>
        <taxon>Eukaryota</taxon>
        <taxon>Rhodophyta</taxon>
        <taxon>Florideophyceae</taxon>
        <taxon>Rhodymeniophycidae</taxon>
        <taxon>Gracilariales</taxon>
        <taxon>Gracilariaceae</taxon>
        <taxon>Gracilariopsis</taxon>
    </lineage>
</organism>
<evidence type="ECO:0000313" key="2">
    <source>
        <dbReference type="Proteomes" id="UP000247409"/>
    </source>
</evidence>
<gene>
    <name evidence="1" type="ORF">BWQ96_07054</name>
</gene>
<dbReference type="InterPro" id="IPR035948">
    <property type="entry name" value="YwqG-like_sf"/>
</dbReference>
<dbReference type="InterPro" id="IPR015315">
    <property type="entry name" value="DUF1963"/>
</dbReference>
<evidence type="ECO:0000313" key="1">
    <source>
        <dbReference type="EMBL" id="PXF43225.1"/>
    </source>
</evidence>
<dbReference type="AlphaFoldDB" id="A0A2V3IMB3"/>
<accession>A0A2V3IMB3</accession>
<evidence type="ECO:0008006" key="3">
    <source>
        <dbReference type="Google" id="ProtNLM"/>
    </source>
</evidence>
<dbReference type="SUPFAM" id="SSF103032">
    <property type="entry name" value="Hypothetical protein YwqG"/>
    <property type="match status" value="1"/>
</dbReference>
<dbReference type="Pfam" id="PF09234">
    <property type="entry name" value="DUF1963"/>
    <property type="match status" value="1"/>
</dbReference>
<sequence length="295" mass="33095">MSRVPSTYIPRVDIATHFAISTRTTVLLHPRRAAVPDPFASKVGGRFAWPENEEWPKCPQDGEVFVPILQLKKKDVPELIFPGEMDLFQLLWCGEDHEGESADPLTHVFWRKADAIGPLLDEMPATSPDIYNTSHIPRECAVFPERVVECDPAQPNTDSELIDEWLRIHATEDFEAIGLIESYREDAYLSQFAAAPSTKIGGFPSYIQDMEEQDIPVCECSSKMRYFLTVSSRDIGDGCSHYRWAPSDIERDENHCPKHAAFYGTDLCLGDAGSVYVYICQSCPSMPTAAILQCS</sequence>
<comment type="caution">
    <text evidence="1">The sequence shown here is derived from an EMBL/GenBank/DDBJ whole genome shotgun (WGS) entry which is preliminary data.</text>
</comment>
<keyword evidence="2" id="KW-1185">Reference proteome</keyword>
<proteinExistence type="predicted"/>
<dbReference type="Gene3D" id="2.30.320.10">
    <property type="entry name" value="YwqG-like"/>
    <property type="match status" value="1"/>
</dbReference>
<protein>
    <recommendedName>
        <fullName evidence="3">DUF1963 domain-containing protein</fullName>
    </recommendedName>
</protein>
<dbReference type="Proteomes" id="UP000247409">
    <property type="component" value="Unassembled WGS sequence"/>
</dbReference>